<sequence length="599" mass="67821">MDELQRIGGVPARSKKGINTGEGGDYRRALKRAADLLRQPSSSAPRSAGAPSPQLDQRRWTPADRKECKSSGTPARQDKGKREKSSKKKQKDSAAEVSKAALGSPPAGDRGGLPTTSNVQKNKRPLDKRQAKPPRAEEPNAESPADEQKSQSIISTSKLKGRIHTFWGLNSLTKSQKKGLKKETNERPVQRRVHLPSKRLRETDADLQAKSSKTDKVKRNGHSAHRNLKRDMPDFEEEKGLCSSELSMEISSPECAAGRARSPLQDDTEEDVQFPVVVLQKEPAEITPGSFVWCKFKRYPYWPSLVKLVDSRQKKLTIVFLEEAISDPTKKKKSFKVPLRSVKHYDCPEKQQLLENARKDYGRSIDWCDSLIFDYRIRLGCGSFSGSFMDYCTAAISLPVRRELQGGKREVLFPAVGSGVTEDEQEVITVKPQRNRKLLPDRARAARDRANEKLVDFIVHSKEAENHLLDILAGRRTSRWLKKFQSSNQRINCLETYIEDEEQMELVVAYLQTVCQRMSSATKKLMLGDQTKFIFDVLIPEAVIFAIAATEQTSYEEAEAKFLKGPSITKRERRSFEEQILEKKRLKLSEAKIKREARK</sequence>
<dbReference type="Pfam" id="PF20884">
    <property type="entry name" value="MUM1-like_PWWP"/>
    <property type="match status" value="1"/>
</dbReference>
<feature type="compositionally biased region" description="Basic and acidic residues" evidence="1">
    <location>
        <begin position="56"/>
        <end position="69"/>
    </location>
</feature>
<evidence type="ECO:0000259" key="2">
    <source>
        <dbReference type="Pfam" id="PF20884"/>
    </source>
</evidence>
<protein>
    <recommendedName>
        <fullName evidence="6">PWWP domain-containing protein MUM1L1</fullName>
    </recommendedName>
</protein>
<feature type="domain" description="MUM1-like PWWP" evidence="2">
    <location>
        <begin position="288"/>
        <end position="368"/>
    </location>
</feature>
<keyword evidence="5" id="KW-1185">Reference proteome</keyword>
<dbReference type="Pfam" id="PF20886">
    <property type="entry name" value="PWP3A-B_C"/>
    <property type="match status" value="1"/>
</dbReference>
<dbReference type="SUPFAM" id="SSF63748">
    <property type="entry name" value="Tudor/PWWP/MBT"/>
    <property type="match status" value="1"/>
</dbReference>
<name>A0A8J6EG18_ELECQ</name>
<feature type="domain" description="PWWP" evidence="3">
    <location>
        <begin position="440"/>
        <end position="580"/>
    </location>
</feature>
<dbReference type="Proteomes" id="UP000770717">
    <property type="component" value="Unassembled WGS sequence"/>
</dbReference>
<organism evidence="4 5">
    <name type="scientific">Eleutherodactylus coqui</name>
    <name type="common">Puerto Rican coqui</name>
    <dbReference type="NCBI Taxonomy" id="57060"/>
    <lineage>
        <taxon>Eukaryota</taxon>
        <taxon>Metazoa</taxon>
        <taxon>Chordata</taxon>
        <taxon>Craniata</taxon>
        <taxon>Vertebrata</taxon>
        <taxon>Euteleostomi</taxon>
        <taxon>Amphibia</taxon>
        <taxon>Batrachia</taxon>
        <taxon>Anura</taxon>
        <taxon>Neobatrachia</taxon>
        <taxon>Hyloidea</taxon>
        <taxon>Eleutherodactylidae</taxon>
        <taxon>Eleutherodactylinae</taxon>
        <taxon>Eleutherodactylus</taxon>
        <taxon>Eleutherodactylus</taxon>
    </lineage>
</organism>
<proteinExistence type="predicted"/>
<dbReference type="CDD" id="cd06080">
    <property type="entry name" value="PWWP_MUM1-like"/>
    <property type="match status" value="1"/>
</dbReference>
<comment type="caution">
    <text evidence="4">The sequence shown here is derived from an EMBL/GenBank/DDBJ whole genome shotgun (WGS) entry which is preliminary data.</text>
</comment>
<feature type="compositionally biased region" description="Low complexity" evidence="1">
    <location>
        <begin position="36"/>
        <end position="53"/>
    </location>
</feature>
<dbReference type="InterPro" id="IPR048795">
    <property type="entry name" value="PWP3A_3B_4_C"/>
</dbReference>
<feature type="compositionally biased region" description="Basic and acidic residues" evidence="1">
    <location>
        <begin position="24"/>
        <end position="35"/>
    </location>
</feature>
<gene>
    <name evidence="4" type="ORF">GDO78_022541</name>
</gene>
<dbReference type="Gene3D" id="2.30.30.140">
    <property type="match status" value="1"/>
</dbReference>
<evidence type="ECO:0000313" key="5">
    <source>
        <dbReference type="Proteomes" id="UP000770717"/>
    </source>
</evidence>
<evidence type="ECO:0000313" key="4">
    <source>
        <dbReference type="EMBL" id="KAG9468533.1"/>
    </source>
</evidence>
<accession>A0A8J6EG18</accession>
<evidence type="ECO:0000259" key="3">
    <source>
        <dbReference type="Pfam" id="PF20886"/>
    </source>
</evidence>
<dbReference type="PANTHER" id="PTHR31333">
    <property type="entry name" value="PWWP DOMAIN-CONTAINING DNA REPAIR FACTOR 3 FAMILY MEMBER"/>
    <property type="match status" value="1"/>
</dbReference>
<feature type="region of interest" description="Disordered" evidence="1">
    <location>
        <begin position="1"/>
        <end position="191"/>
    </location>
</feature>
<dbReference type="EMBL" id="WNTK01000841">
    <property type="protein sequence ID" value="KAG9468533.1"/>
    <property type="molecule type" value="Genomic_DNA"/>
</dbReference>
<reference evidence="4" key="1">
    <citation type="thesis" date="2020" institute="ProQuest LLC" country="789 East Eisenhower Parkway, Ann Arbor, MI, USA">
        <title>Comparative Genomics and Chromosome Evolution.</title>
        <authorList>
            <person name="Mudd A.B."/>
        </authorList>
    </citation>
    <scope>NUCLEOTIDE SEQUENCE</scope>
    <source>
        <strain evidence="4">HN-11 Male</strain>
        <tissue evidence="4">Kidney and liver</tissue>
    </source>
</reference>
<feature type="compositionally biased region" description="Basic and acidic residues" evidence="1">
    <location>
        <begin position="124"/>
        <end position="138"/>
    </location>
</feature>
<dbReference type="InterPro" id="IPR040263">
    <property type="entry name" value="PWP3A_3B_4"/>
</dbReference>
<evidence type="ECO:0008006" key="6">
    <source>
        <dbReference type="Google" id="ProtNLM"/>
    </source>
</evidence>
<dbReference type="Gene3D" id="6.10.300.20">
    <property type="match status" value="1"/>
</dbReference>
<dbReference type="AlphaFoldDB" id="A0A8J6EG18"/>
<dbReference type="InterPro" id="IPR035504">
    <property type="entry name" value="MUM1-like_PWWP"/>
</dbReference>
<dbReference type="OrthoDB" id="10013064at2759"/>
<dbReference type="PANTHER" id="PTHR31333:SF6">
    <property type="entry name" value="MUM1 LIKE 1"/>
    <property type="match status" value="1"/>
</dbReference>
<evidence type="ECO:0000256" key="1">
    <source>
        <dbReference type="SAM" id="MobiDB-lite"/>
    </source>
</evidence>